<dbReference type="FunFam" id="3.40.50.300:FF:000854">
    <property type="entry name" value="Multidrug ABC transporter ATP-binding protein"/>
    <property type="match status" value="1"/>
</dbReference>
<protein>
    <submittedName>
        <fullName evidence="12">Thiol reductant ABC exporter, CydD subunit</fullName>
    </submittedName>
</protein>
<keyword evidence="5" id="KW-0547">Nucleotide-binding</keyword>
<evidence type="ECO:0000256" key="3">
    <source>
        <dbReference type="ARBA" id="ARBA00022475"/>
    </source>
</evidence>
<feature type="domain" description="ABC transmembrane type-1" evidence="11">
    <location>
        <begin position="22"/>
        <end position="305"/>
    </location>
</feature>
<evidence type="ECO:0000256" key="1">
    <source>
        <dbReference type="ARBA" id="ARBA00004651"/>
    </source>
</evidence>
<dbReference type="SUPFAM" id="SSF90123">
    <property type="entry name" value="ABC transporter transmembrane region"/>
    <property type="match status" value="1"/>
</dbReference>
<evidence type="ECO:0000256" key="5">
    <source>
        <dbReference type="ARBA" id="ARBA00022741"/>
    </source>
</evidence>
<dbReference type="GO" id="GO:0140359">
    <property type="term" value="F:ABC-type transporter activity"/>
    <property type="evidence" value="ECO:0007669"/>
    <property type="project" value="InterPro"/>
</dbReference>
<dbReference type="InterPro" id="IPR039421">
    <property type="entry name" value="Type_1_exporter"/>
</dbReference>
<comment type="subcellular location">
    <subcellularLocation>
        <location evidence="1">Cell membrane</location>
        <topology evidence="1">Multi-pass membrane protein</topology>
    </subcellularLocation>
</comment>
<dbReference type="GO" id="GO:0005886">
    <property type="term" value="C:plasma membrane"/>
    <property type="evidence" value="ECO:0007669"/>
    <property type="project" value="UniProtKB-SubCell"/>
</dbReference>
<proteinExistence type="predicted"/>
<sequence>MMPKKRLLALVPEARRYMIQKVICHWLSLVAGIVLWFALGRQLQLIREKGTGNGLSSIEPTLLVIALFCILLRFVFNGWIADRGQRAASCVKVKLRSDIYAKIRRLGPSYMDVFPTAELVQLAGEGVEQLESYFGNYIPQFFFAMLAPLTLLLVFLPLSPLTGLVLFLCVPLIPLAIAKVQRFAKKLLSSYWDAYAELGDSFLENLQGLTTLKVYGADARRHEQMNAESERFRKVTMKVLTMQLNSVTIMDFVAYGGSAIGCILTALAYRAGRVNFGQAIAMVMLSAEFFLAMRALGSYFHTAMNGIAASERIFRLLDLPEKEDGSELAGEGISIRHLTFSYDGQKETLSDISLEIPKGSLVSLVGASGCGKSTLAALLSGIRDGYEGDIRFGQTDLRRASRESLRALVTVVPSAAYLFAGSVRESLREGKADASEAEMIAALRRVALWDFIESQGGLDFQLRERGENLSGGQRQRLALARALLKDSPVYIFDEATSNIDAESEEAIMQAIYGMHGSHTVLLISHRLANVVGSDIIAYLESGHLKELGSHARLMEADAGYAALFRAQESLETFGQKTKRQREEARA</sequence>
<evidence type="ECO:0000256" key="2">
    <source>
        <dbReference type="ARBA" id="ARBA00022448"/>
    </source>
</evidence>
<dbReference type="Gene3D" id="1.20.1560.10">
    <property type="entry name" value="ABC transporter type 1, transmembrane domain"/>
    <property type="match status" value="1"/>
</dbReference>
<dbReference type="PANTHER" id="PTHR24221:SF654">
    <property type="entry name" value="ATP-BINDING CASSETTE SUB-FAMILY B MEMBER 6"/>
    <property type="match status" value="1"/>
</dbReference>
<dbReference type="Gene3D" id="3.40.50.300">
    <property type="entry name" value="P-loop containing nucleotide triphosphate hydrolases"/>
    <property type="match status" value="1"/>
</dbReference>
<comment type="caution">
    <text evidence="12">The sequence shown here is derived from an EMBL/GenBank/DDBJ whole genome shotgun (WGS) entry which is preliminary data.</text>
</comment>
<keyword evidence="6" id="KW-0067">ATP-binding</keyword>
<evidence type="ECO:0000256" key="8">
    <source>
        <dbReference type="ARBA" id="ARBA00023136"/>
    </source>
</evidence>
<keyword evidence="8 9" id="KW-0472">Membrane</keyword>
<accession>C4GBW6</accession>
<keyword evidence="4 9" id="KW-0812">Transmembrane</keyword>
<organism evidence="12 13">
    <name type="scientific">Shuttleworthella satelles DSM 14600</name>
    <dbReference type="NCBI Taxonomy" id="626523"/>
    <lineage>
        <taxon>Bacteria</taxon>
        <taxon>Bacillati</taxon>
        <taxon>Bacillota</taxon>
        <taxon>Clostridia</taxon>
        <taxon>Lachnospirales</taxon>
        <taxon>Lachnospiraceae</taxon>
        <taxon>Shuttleworthella</taxon>
    </lineage>
</organism>
<feature type="transmembrane region" description="Helical" evidence="9">
    <location>
        <begin position="252"/>
        <end position="270"/>
    </location>
</feature>
<dbReference type="InterPro" id="IPR027417">
    <property type="entry name" value="P-loop_NTPase"/>
</dbReference>
<dbReference type="eggNOG" id="COG4988">
    <property type="taxonomic scope" value="Bacteria"/>
</dbReference>
<evidence type="ECO:0000256" key="9">
    <source>
        <dbReference type="SAM" id="Phobius"/>
    </source>
</evidence>
<dbReference type="CDD" id="cd18781">
    <property type="entry name" value="ABC_6TM_AarD_CydDC_like"/>
    <property type="match status" value="1"/>
</dbReference>
<reference evidence="12" key="1">
    <citation type="submission" date="2009-04" db="EMBL/GenBank/DDBJ databases">
        <authorList>
            <person name="Weinstock G."/>
            <person name="Sodergren E."/>
            <person name="Clifton S."/>
            <person name="Fulton L."/>
            <person name="Fulton B."/>
            <person name="Courtney L."/>
            <person name="Fronick C."/>
            <person name="Harrison M."/>
            <person name="Strong C."/>
            <person name="Farmer C."/>
            <person name="Delahaunty K."/>
            <person name="Markovic C."/>
            <person name="Hall O."/>
            <person name="Minx P."/>
            <person name="Tomlinson C."/>
            <person name="Mitreva M."/>
            <person name="Nelson J."/>
            <person name="Hou S."/>
            <person name="Wollam A."/>
            <person name="Pepin K.H."/>
            <person name="Johnson M."/>
            <person name="Bhonagiri V."/>
            <person name="Nash W.E."/>
            <person name="Warren W."/>
            <person name="Chinwalla A."/>
            <person name="Mardis E.R."/>
            <person name="Wilson R.K."/>
        </authorList>
    </citation>
    <scope>NUCLEOTIDE SEQUENCE [LARGE SCALE GENOMIC DNA]</scope>
    <source>
        <strain evidence="12">DSM 14600</strain>
    </source>
</reference>
<dbReference type="Pfam" id="PF00005">
    <property type="entry name" value="ABC_tran"/>
    <property type="match status" value="1"/>
</dbReference>
<dbReference type="PANTHER" id="PTHR24221">
    <property type="entry name" value="ATP-BINDING CASSETTE SUB-FAMILY B"/>
    <property type="match status" value="1"/>
</dbReference>
<dbReference type="GO" id="GO:0034040">
    <property type="term" value="F:ATPase-coupled lipid transmembrane transporter activity"/>
    <property type="evidence" value="ECO:0007669"/>
    <property type="project" value="TreeGrafter"/>
</dbReference>
<evidence type="ECO:0000256" key="4">
    <source>
        <dbReference type="ARBA" id="ARBA00022692"/>
    </source>
</evidence>
<dbReference type="InterPro" id="IPR017871">
    <property type="entry name" value="ABC_transporter-like_CS"/>
</dbReference>
<dbReference type="InterPro" id="IPR003593">
    <property type="entry name" value="AAA+_ATPase"/>
</dbReference>
<evidence type="ECO:0000313" key="12">
    <source>
        <dbReference type="EMBL" id="EEP28609.1"/>
    </source>
</evidence>
<dbReference type="InterPro" id="IPR003439">
    <property type="entry name" value="ABC_transporter-like_ATP-bd"/>
</dbReference>
<dbReference type="HOGENOM" id="CLU_000604_84_9_9"/>
<dbReference type="RefSeq" id="WP_006906422.1">
    <property type="nucleotide sequence ID" value="NZ_GG665866.1"/>
</dbReference>
<dbReference type="GO" id="GO:0016887">
    <property type="term" value="F:ATP hydrolysis activity"/>
    <property type="evidence" value="ECO:0007669"/>
    <property type="project" value="InterPro"/>
</dbReference>
<dbReference type="AlphaFoldDB" id="C4GBW6"/>
<evidence type="ECO:0000256" key="7">
    <source>
        <dbReference type="ARBA" id="ARBA00022989"/>
    </source>
</evidence>
<dbReference type="PROSITE" id="PS50893">
    <property type="entry name" value="ABC_TRANSPORTER_2"/>
    <property type="match status" value="1"/>
</dbReference>
<keyword evidence="3" id="KW-1003">Cell membrane</keyword>
<keyword evidence="2" id="KW-0813">Transport</keyword>
<dbReference type="InterPro" id="IPR011527">
    <property type="entry name" value="ABC1_TM_dom"/>
</dbReference>
<keyword evidence="13" id="KW-1185">Reference proteome</keyword>
<dbReference type="SMART" id="SM00382">
    <property type="entry name" value="AAA"/>
    <property type="match status" value="1"/>
</dbReference>
<dbReference type="PROSITE" id="PS50929">
    <property type="entry name" value="ABC_TM1F"/>
    <property type="match status" value="1"/>
</dbReference>
<dbReference type="Pfam" id="PF00664">
    <property type="entry name" value="ABC_membrane"/>
    <property type="match status" value="1"/>
</dbReference>
<feature type="transmembrane region" description="Helical" evidence="9">
    <location>
        <begin position="58"/>
        <end position="76"/>
    </location>
</feature>
<evidence type="ECO:0000256" key="6">
    <source>
        <dbReference type="ARBA" id="ARBA00022840"/>
    </source>
</evidence>
<name>C4GBW6_9FIRM</name>
<evidence type="ECO:0000313" key="13">
    <source>
        <dbReference type="Proteomes" id="UP000003494"/>
    </source>
</evidence>
<dbReference type="SUPFAM" id="SSF52540">
    <property type="entry name" value="P-loop containing nucleoside triphosphate hydrolases"/>
    <property type="match status" value="1"/>
</dbReference>
<keyword evidence="7 9" id="KW-1133">Transmembrane helix</keyword>
<feature type="domain" description="ABC transporter" evidence="10">
    <location>
        <begin position="333"/>
        <end position="566"/>
    </location>
</feature>
<dbReference type="STRING" id="626523.GCWU000342_01419"/>
<evidence type="ECO:0000259" key="10">
    <source>
        <dbReference type="PROSITE" id="PS50893"/>
    </source>
</evidence>
<evidence type="ECO:0000259" key="11">
    <source>
        <dbReference type="PROSITE" id="PS50929"/>
    </source>
</evidence>
<feature type="transmembrane region" description="Helical" evidence="9">
    <location>
        <begin position="161"/>
        <end position="178"/>
    </location>
</feature>
<dbReference type="Proteomes" id="UP000003494">
    <property type="component" value="Unassembled WGS sequence"/>
</dbReference>
<dbReference type="PROSITE" id="PS00211">
    <property type="entry name" value="ABC_TRANSPORTER_1"/>
    <property type="match status" value="1"/>
</dbReference>
<feature type="transmembrane region" description="Helical" evidence="9">
    <location>
        <begin position="21"/>
        <end position="38"/>
    </location>
</feature>
<feature type="transmembrane region" description="Helical" evidence="9">
    <location>
        <begin position="276"/>
        <end position="296"/>
    </location>
</feature>
<dbReference type="EMBL" id="ACIP02000002">
    <property type="protein sequence ID" value="EEP28609.1"/>
    <property type="molecule type" value="Genomic_DNA"/>
</dbReference>
<dbReference type="GO" id="GO:0005524">
    <property type="term" value="F:ATP binding"/>
    <property type="evidence" value="ECO:0007669"/>
    <property type="project" value="UniProtKB-KW"/>
</dbReference>
<dbReference type="InterPro" id="IPR036640">
    <property type="entry name" value="ABC1_TM_sf"/>
</dbReference>
<gene>
    <name evidence="12" type="ORF">GCWU000342_01419</name>
</gene>